<proteinExistence type="predicted"/>
<feature type="domain" description="Carrier" evidence="1">
    <location>
        <begin position="6"/>
        <end position="81"/>
    </location>
</feature>
<dbReference type="InterPro" id="IPR036736">
    <property type="entry name" value="ACP-like_sf"/>
</dbReference>
<dbReference type="PROSITE" id="PS50075">
    <property type="entry name" value="CARRIER"/>
    <property type="match status" value="1"/>
</dbReference>
<reference evidence="2 3" key="1">
    <citation type="submission" date="2020-06" db="EMBL/GenBank/DDBJ databases">
        <title>Whole-genome sequence of Allochromatium humboldtianum DSM 21881, type strain.</title>
        <authorList>
            <person name="Kyndt J.A."/>
            <person name="Meyer T.E."/>
        </authorList>
    </citation>
    <scope>NUCLEOTIDE SEQUENCE [LARGE SCALE GENOMIC DNA]</scope>
    <source>
        <strain evidence="2 3">DSM 21881</strain>
    </source>
</reference>
<dbReference type="SUPFAM" id="SSF47336">
    <property type="entry name" value="ACP-like"/>
    <property type="match status" value="1"/>
</dbReference>
<dbReference type="RefSeq" id="WP_176976874.1">
    <property type="nucleotide sequence ID" value="NZ_JABZEO010000008.1"/>
</dbReference>
<evidence type="ECO:0000313" key="2">
    <source>
        <dbReference type="EMBL" id="NVZ10128.1"/>
    </source>
</evidence>
<sequence length="82" mass="9448">MKFSQQEIFEVVKQNSIKVLMDVDPSLITLDTSLTELGANSIDRVEVVMYSMEQLGIEVPRTEFRGVRDIRTLVDLLHSYCR</sequence>
<organism evidence="2 3">
    <name type="scientific">Allochromatium humboldtianum</name>
    <dbReference type="NCBI Taxonomy" id="504901"/>
    <lineage>
        <taxon>Bacteria</taxon>
        <taxon>Pseudomonadati</taxon>
        <taxon>Pseudomonadota</taxon>
        <taxon>Gammaproteobacteria</taxon>
        <taxon>Chromatiales</taxon>
        <taxon>Chromatiaceae</taxon>
        <taxon>Allochromatium</taxon>
    </lineage>
</organism>
<dbReference type="EMBL" id="JABZEO010000008">
    <property type="protein sequence ID" value="NVZ10128.1"/>
    <property type="molecule type" value="Genomic_DNA"/>
</dbReference>
<name>A0A850RA06_9GAMM</name>
<keyword evidence="3" id="KW-1185">Reference proteome</keyword>
<evidence type="ECO:0000259" key="1">
    <source>
        <dbReference type="PROSITE" id="PS50075"/>
    </source>
</evidence>
<dbReference type="Proteomes" id="UP000592294">
    <property type="component" value="Unassembled WGS sequence"/>
</dbReference>
<evidence type="ECO:0000313" key="3">
    <source>
        <dbReference type="Proteomes" id="UP000592294"/>
    </source>
</evidence>
<accession>A0A850RA06</accession>
<dbReference type="AlphaFoldDB" id="A0A850RA06"/>
<protein>
    <submittedName>
        <fullName evidence="2">Phosphopantetheine-binding protein</fullName>
    </submittedName>
</protein>
<gene>
    <name evidence="2" type="ORF">HW932_12740</name>
</gene>
<dbReference type="Gene3D" id="1.10.1200.10">
    <property type="entry name" value="ACP-like"/>
    <property type="match status" value="1"/>
</dbReference>
<comment type="caution">
    <text evidence="2">The sequence shown here is derived from an EMBL/GenBank/DDBJ whole genome shotgun (WGS) entry which is preliminary data.</text>
</comment>
<dbReference type="InterPro" id="IPR009081">
    <property type="entry name" value="PP-bd_ACP"/>
</dbReference>
<dbReference type="Pfam" id="PF00550">
    <property type="entry name" value="PP-binding"/>
    <property type="match status" value="1"/>
</dbReference>